<evidence type="ECO:0000313" key="8">
    <source>
        <dbReference type="EMBL" id="GFP13022.1"/>
    </source>
</evidence>
<dbReference type="Proteomes" id="UP000267945">
    <property type="component" value="Chromosome"/>
</dbReference>
<protein>
    <submittedName>
        <fullName evidence="4">ADP-ribose pyrophosphatase</fullName>
    </submittedName>
    <submittedName>
        <fullName evidence="6">MutT/NUDIX family protein</fullName>
    </submittedName>
</protein>
<dbReference type="RefSeq" id="WP_003626474.1">
    <property type="nucleotide sequence ID" value="NZ_AP023028.1"/>
</dbReference>
<evidence type="ECO:0000313" key="9">
    <source>
        <dbReference type="EMBL" id="NRO35656.1"/>
    </source>
</evidence>
<dbReference type="EMBL" id="CP015496">
    <property type="protein sequence ID" value="AUI74323.1"/>
    <property type="molecule type" value="Genomic_DNA"/>
</dbReference>
<reference evidence="5" key="5">
    <citation type="journal article" date="2018" name="Front. Microbiol.">
        <title>Comparative Genomics of Completely Sequenced Lactobacillus helveticus Genomes Provides Insights into Strain-Specific Genes and Resolves Metagenomics Data Down to the Strain Level.</title>
        <authorList>
            <person name="Schmid M."/>
            <person name="Muri J."/>
            <person name="Melidis D."/>
            <person name="Varadarajan A.R."/>
            <person name="Somerville V."/>
            <person name="Wicki A."/>
            <person name="Moser A."/>
            <person name="Bourqui M."/>
            <person name="Wenzel C."/>
            <person name="Eugster-Meier E."/>
            <person name="Frey J.E."/>
            <person name="Irmler S."/>
            <person name="Ahrens C.H."/>
        </authorList>
    </citation>
    <scope>NUCLEOTIDE SEQUENCE</scope>
    <source>
        <strain evidence="5">FAM8105</strain>
    </source>
</reference>
<evidence type="ECO:0000256" key="2">
    <source>
        <dbReference type="ARBA" id="ARBA00022801"/>
    </source>
</evidence>
<dbReference type="InterPro" id="IPR000086">
    <property type="entry name" value="NUDIX_hydrolase_dom"/>
</dbReference>
<dbReference type="Pfam" id="PF12535">
    <property type="entry name" value="Nudix_N"/>
    <property type="match status" value="1"/>
</dbReference>
<comment type="cofactor">
    <cofactor evidence="1">
        <name>Mg(2+)</name>
        <dbReference type="ChEBI" id="CHEBI:18420"/>
    </cofactor>
</comment>
<dbReference type="Proteomes" id="UP000267794">
    <property type="component" value="Chromosome"/>
</dbReference>
<accession>A0A0D5MIX4</accession>
<dbReference type="EMBL" id="BLYV01000191">
    <property type="protein sequence ID" value="GFP13022.1"/>
    <property type="molecule type" value="Genomic_DNA"/>
</dbReference>
<dbReference type="EMBL" id="WCHB01000095">
    <property type="protein sequence ID" value="NRO35656.1"/>
    <property type="molecule type" value="Genomic_DNA"/>
</dbReference>
<dbReference type="EMBL" id="CP017982">
    <property type="protein sequence ID" value="AYE61647.1"/>
    <property type="molecule type" value="Genomic_DNA"/>
</dbReference>
<evidence type="ECO:0000256" key="1">
    <source>
        <dbReference type="ARBA" id="ARBA00001946"/>
    </source>
</evidence>
<dbReference type="InterPro" id="IPR059176">
    <property type="entry name" value="UDP-X_N"/>
</dbReference>
<evidence type="ECO:0000313" key="7">
    <source>
        <dbReference type="EMBL" id="AZK90730.1"/>
    </source>
</evidence>
<dbReference type="EMBL" id="CP019581">
    <property type="protein sequence ID" value="AZK90730.1"/>
    <property type="molecule type" value="Genomic_DNA"/>
</dbReference>
<organism evidence="9 14">
    <name type="scientific">Lactobacillus helveticus</name>
    <name type="common">Lactobacillus suntoryeus</name>
    <dbReference type="NCBI Taxonomy" id="1587"/>
    <lineage>
        <taxon>Bacteria</taxon>
        <taxon>Bacillati</taxon>
        <taxon>Bacillota</taxon>
        <taxon>Bacilli</taxon>
        <taxon>Lactobacillales</taxon>
        <taxon>Lactobacillaceae</taxon>
        <taxon>Lactobacillus</taxon>
    </lineage>
</organism>
<evidence type="ECO:0000313" key="10">
    <source>
        <dbReference type="Proteomes" id="UP000063930"/>
    </source>
</evidence>
<proteinExistence type="predicted"/>
<dbReference type="Proteomes" id="UP000063930">
    <property type="component" value="Chromosome"/>
</dbReference>
<evidence type="ECO:0000259" key="3">
    <source>
        <dbReference type="PROSITE" id="PS51462"/>
    </source>
</evidence>
<reference evidence="9" key="6">
    <citation type="submission" date="2019-09" db="EMBL/GenBank/DDBJ databases">
        <title>Comparative genomic analysis of Lactobacillus helveticus.</title>
        <authorList>
            <person name="Zhang H."/>
            <person name="Chen Y."/>
            <person name="Zhong Z."/>
        </authorList>
    </citation>
    <scope>NUCLEOTIDE SEQUENCE</scope>
    <source>
        <strain evidence="9">IMAU30003</strain>
    </source>
</reference>
<dbReference type="PANTHER" id="PTHR43046">
    <property type="entry name" value="GDP-MANNOSE MANNOSYL HYDROLASE"/>
    <property type="match status" value="1"/>
</dbReference>
<evidence type="ECO:0000313" key="4">
    <source>
        <dbReference type="EMBL" id="ALI52639.1"/>
    </source>
</evidence>
<dbReference type="Proteomes" id="UP000234562">
    <property type="component" value="Chromosome"/>
</dbReference>
<reference evidence="6 12" key="3">
    <citation type="submission" date="2016-10" db="EMBL/GenBank/DDBJ databases">
        <title>Complete genomic sequencing of Lactobacillus helveticus LH99 and comparative genome analysis.</title>
        <authorList>
            <person name="Li N."/>
            <person name="You C."/>
            <person name="Liu Z."/>
        </authorList>
    </citation>
    <scope>NUCLEOTIDE SEQUENCE [LARGE SCALE GENOMIC DNA]</scope>
    <source>
        <strain evidence="6 12">LH99</strain>
    </source>
</reference>
<dbReference type="Gene3D" id="3.90.79.10">
    <property type="entry name" value="Nucleoside Triphosphate Pyrophosphohydrolase"/>
    <property type="match status" value="1"/>
</dbReference>
<dbReference type="OrthoDB" id="9804442at2"/>
<reference evidence="8" key="7">
    <citation type="submission" date="2020-07" db="EMBL/GenBank/DDBJ databases">
        <title>Draft genome sequence of Lactobacillus helveticus strain JCM 1062.</title>
        <authorList>
            <person name="Endo A."/>
            <person name="Maeno S."/>
            <person name="Kido Y."/>
        </authorList>
    </citation>
    <scope>NUCLEOTIDE SEQUENCE</scope>
    <source>
        <strain evidence="8">JCM 1062</strain>
    </source>
</reference>
<dbReference type="CDD" id="cd18889">
    <property type="entry name" value="NUDIX_ADPRase"/>
    <property type="match status" value="1"/>
</dbReference>
<dbReference type="Gene3D" id="6.10.250.1120">
    <property type="match status" value="1"/>
</dbReference>
<dbReference type="GO" id="GO:0016787">
    <property type="term" value="F:hydrolase activity"/>
    <property type="evidence" value="ECO:0007669"/>
    <property type="project" value="UniProtKB-KW"/>
</dbReference>
<feature type="domain" description="Nudix hydrolase" evidence="3">
    <location>
        <begin position="68"/>
        <end position="195"/>
    </location>
</feature>
<reference evidence="7 13" key="4">
    <citation type="submission" date="2017-02" db="EMBL/GenBank/DDBJ databases">
        <title>Complete genome sequence of Lactobacillus helveticus.</title>
        <authorList>
            <person name="Kim J.F."/>
            <person name="Chung Y."/>
            <person name="Kwak M."/>
        </authorList>
    </citation>
    <scope>NUCLEOTIDE SEQUENCE [LARGE SCALE GENOMIC DNA]</scope>
    <source>
        <strain evidence="7 13">LH5</strain>
    </source>
</reference>
<evidence type="ECO:0000313" key="13">
    <source>
        <dbReference type="Proteomes" id="UP000267945"/>
    </source>
</evidence>
<dbReference type="Proteomes" id="UP000630086">
    <property type="component" value="Unassembled WGS sequence"/>
</dbReference>
<dbReference type="SUPFAM" id="SSF55811">
    <property type="entry name" value="Nudix"/>
    <property type="match status" value="1"/>
</dbReference>
<evidence type="ECO:0000313" key="14">
    <source>
        <dbReference type="Proteomes" id="UP000651333"/>
    </source>
</evidence>
<name>A0A0D5MIX4_LACHE</name>
<reference evidence="4 10" key="1">
    <citation type="submission" date="2015-08" db="EMBL/GenBank/DDBJ databases">
        <title>Complete genome sequence of Lactobacillus helveticus CAUH18, a probiotic strain originated from koumiss.</title>
        <authorList>
            <person name="Yang Y."/>
            <person name="Hao Y."/>
        </authorList>
    </citation>
    <scope>NUCLEOTIDE SEQUENCE [LARGE SCALE GENOMIC DNA]</scope>
    <source>
        <strain evidence="4 10">CAUH18</strain>
    </source>
</reference>
<evidence type="ECO:0000313" key="11">
    <source>
        <dbReference type="Proteomes" id="UP000234562"/>
    </source>
</evidence>
<keyword evidence="2" id="KW-0378">Hydrolase</keyword>
<evidence type="ECO:0000313" key="5">
    <source>
        <dbReference type="EMBL" id="AUI74323.1"/>
    </source>
</evidence>
<dbReference type="EMBL" id="CP012381">
    <property type="protein sequence ID" value="ALI52639.1"/>
    <property type="molecule type" value="Genomic_DNA"/>
</dbReference>
<evidence type="ECO:0000313" key="12">
    <source>
        <dbReference type="Proteomes" id="UP000267794"/>
    </source>
</evidence>
<dbReference type="GeneID" id="99756641"/>
<dbReference type="AlphaFoldDB" id="A0A0D5MIX4"/>
<sequence length="207" mass="23852">MEDKDLLIEWAKRLQSLAQAGLTYGNDDFDLERYQEIRDISAEMMTYKSDLPLQKVKDLFCNEIGYQTPKLGTRAAIFKDNKILLVQENDGSWSLPGGWCEVNMSVKENCIKEAKEESGLDIEVERVIGIYDQNKHSEAIYPYNVVHVFFLCKPLGGEFNKNIETTTRKYFAYDQLPENLSTDRNSLDEIEACFKAYKDPGFQVECD</sequence>
<dbReference type="Pfam" id="PF00293">
    <property type="entry name" value="NUDIX"/>
    <property type="match status" value="1"/>
</dbReference>
<reference evidence="11" key="2">
    <citation type="submission" date="2016-05" db="EMBL/GenBank/DDBJ databases">
        <title>Genome sequence of Lactobacillus helveticus FAM8105.</title>
        <authorList>
            <person name="Ahrens C."/>
            <person name="Schmid M."/>
        </authorList>
    </citation>
    <scope>NUCLEOTIDE SEQUENCE [LARGE SCALE GENOMIC DNA]</scope>
    <source>
        <strain evidence="11">FAM8105</strain>
    </source>
</reference>
<gene>
    <name evidence="4" type="ORF">ALV80_05920</name>
    <name evidence="6" type="ORF">BC335_1186</name>
    <name evidence="9" type="ORF">IMAU30003_01911</name>
    <name evidence="7" type="ORF">LH5_00469</name>
    <name evidence="5" type="ORF">Lh8105_05700</name>
    <name evidence="8" type="ORF">LHEJCM1062_08940</name>
</gene>
<dbReference type="Proteomes" id="UP000651333">
    <property type="component" value="Unassembled WGS sequence"/>
</dbReference>
<dbReference type="InterPro" id="IPR015797">
    <property type="entry name" value="NUDIX_hydrolase-like_dom_sf"/>
</dbReference>
<evidence type="ECO:0000313" key="6">
    <source>
        <dbReference type="EMBL" id="AYE61647.1"/>
    </source>
</evidence>
<dbReference type="PANTHER" id="PTHR43046:SF16">
    <property type="entry name" value="ADP-RIBOSE PYROPHOSPHATASE YJHB-RELATED"/>
    <property type="match status" value="1"/>
</dbReference>
<dbReference type="PROSITE" id="PS51462">
    <property type="entry name" value="NUDIX"/>
    <property type="match status" value="1"/>
</dbReference>
<dbReference type="KEGG" id="lhd:HUO_06590"/>